<sequence length="315" mass="34051">MLDGAVQGLQGIFEILFIMAVGFGMARKGWVTAATSALWTKIVMKVALPLYMLCQMEKDFTQTSLLQLAPDLALPLASMLLAYGLGRLAAKGLKIRRKRQGIFITCFFIANTIFIGLPVNLALFGSGSVPSVMLYYMVNTTLFWTVGMYHIVGDGLGAGGKMPLFSVMTLKKILSPPLLAFLAGLALVLADLHLPEFLLTSFLYVGNLATPMSLMVIGMEMSFLSLAEVHWGKDIIGVLAGRFLVCPLCVLVLLPWIGVSPMSAKVFVMQAAMPAMTQMTVVAKVVGADVAYSTEVSFISIMLGMVVIPLYMMIV</sequence>
<feature type="transmembrane region" description="Helical" evidence="8">
    <location>
        <begin position="202"/>
        <end position="223"/>
    </location>
</feature>
<dbReference type="PATRIC" id="fig|1111454.3.peg.1027"/>
<evidence type="ECO:0000256" key="1">
    <source>
        <dbReference type="ARBA" id="ARBA00004651"/>
    </source>
</evidence>
<feature type="transmembrane region" description="Helical" evidence="8">
    <location>
        <begin position="235"/>
        <end position="257"/>
    </location>
</feature>
<comment type="caution">
    <text evidence="9">The sequence shown here is derived from an EMBL/GenBank/DDBJ whole genome shotgun (WGS) entry which is preliminary data.</text>
</comment>
<dbReference type="Pfam" id="PF03547">
    <property type="entry name" value="Mem_trans"/>
    <property type="match status" value="2"/>
</dbReference>
<organism evidence="9 10">
    <name type="scientific">Megasphaera vaginalis</name>
    <name type="common">ex Srinivasan et al. 2021</name>
    <dbReference type="NCBI Taxonomy" id="1111454"/>
    <lineage>
        <taxon>Bacteria</taxon>
        <taxon>Bacillati</taxon>
        <taxon>Bacillota</taxon>
        <taxon>Negativicutes</taxon>
        <taxon>Veillonellales</taxon>
        <taxon>Veillonellaceae</taxon>
        <taxon>Megasphaera</taxon>
    </lineage>
</organism>
<keyword evidence="5 8" id="KW-0812">Transmembrane</keyword>
<evidence type="ECO:0000256" key="3">
    <source>
        <dbReference type="ARBA" id="ARBA00022448"/>
    </source>
</evidence>
<evidence type="ECO:0000256" key="2">
    <source>
        <dbReference type="ARBA" id="ARBA00010145"/>
    </source>
</evidence>
<feature type="transmembrane region" description="Helical" evidence="8">
    <location>
        <begin position="72"/>
        <end position="90"/>
    </location>
</feature>
<feature type="transmembrane region" description="Helical" evidence="8">
    <location>
        <begin position="30"/>
        <end position="52"/>
    </location>
</feature>
<dbReference type="Gene3D" id="1.20.1530.20">
    <property type="match status" value="1"/>
</dbReference>
<evidence type="ECO:0000256" key="6">
    <source>
        <dbReference type="ARBA" id="ARBA00022989"/>
    </source>
</evidence>
<dbReference type="InterPro" id="IPR004776">
    <property type="entry name" value="Mem_transp_PIN-like"/>
</dbReference>
<evidence type="ECO:0000256" key="5">
    <source>
        <dbReference type="ARBA" id="ARBA00022692"/>
    </source>
</evidence>
<feature type="transmembrane region" description="Helical" evidence="8">
    <location>
        <begin position="6"/>
        <end position="23"/>
    </location>
</feature>
<reference evidence="9 10" key="1">
    <citation type="submission" date="2013-09" db="EMBL/GenBank/DDBJ databases">
        <authorList>
            <person name="Durkin A.S."/>
            <person name="Haft D.R."/>
            <person name="McCorrison J."/>
            <person name="Torralba M."/>
            <person name="Gillis M."/>
            <person name="Haft D.H."/>
            <person name="Methe B."/>
            <person name="Sutton G."/>
            <person name="Nelson K.E."/>
        </authorList>
    </citation>
    <scope>NUCLEOTIDE SEQUENCE [LARGE SCALE GENOMIC DNA]</scope>
    <source>
        <strain evidence="9 10">BV3C16-1</strain>
    </source>
</reference>
<dbReference type="AlphaFoldDB" id="U7ULC6"/>
<keyword evidence="4" id="KW-1003">Cell membrane</keyword>
<evidence type="ECO:0000313" key="10">
    <source>
        <dbReference type="Proteomes" id="UP000017090"/>
    </source>
</evidence>
<dbReference type="RefSeq" id="WP_023053513.1">
    <property type="nucleotide sequence ID" value="NZ_AWXA01000026.1"/>
</dbReference>
<feature type="transmembrane region" description="Helical" evidence="8">
    <location>
        <begin position="102"/>
        <end position="121"/>
    </location>
</feature>
<evidence type="ECO:0000256" key="7">
    <source>
        <dbReference type="ARBA" id="ARBA00023136"/>
    </source>
</evidence>
<keyword evidence="7 8" id="KW-0472">Membrane</keyword>
<dbReference type="Proteomes" id="UP000017090">
    <property type="component" value="Unassembled WGS sequence"/>
</dbReference>
<keyword evidence="6 8" id="KW-1133">Transmembrane helix</keyword>
<feature type="transmembrane region" description="Helical" evidence="8">
    <location>
        <begin position="173"/>
        <end position="190"/>
    </location>
</feature>
<comment type="similarity">
    <text evidence="2">Belongs to the auxin efflux carrier (TC 2.A.69) family.</text>
</comment>
<proteinExistence type="inferred from homology"/>
<feature type="transmembrane region" description="Helical" evidence="8">
    <location>
        <begin position="296"/>
        <end position="314"/>
    </location>
</feature>
<comment type="subcellular location">
    <subcellularLocation>
        <location evidence="1">Cell membrane</location>
        <topology evidence="1">Multi-pass membrane protein</topology>
    </subcellularLocation>
</comment>
<name>U7ULC6_9FIRM</name>
<evidence type="ECO:0000256" key="8">
    <source>
        <dbReference type="SAM" id="Phobius"/>
    </source>
</evidence>
<dbReference type="GO" id="GO:0005886">
    <property type="term" value="C:plasma membrane"/>
    <property type="evidence" value="ECO:0007669"/>
    <property type="project" value="UniProtKB-SubCell"/>
</dbReference>
<dbReference type="EMBL" id="AWXA01000026">
    <property type="protein sequence ID" value="ERT60126.1"/>
    <property type="molecule type" value="Genomic_DNA"/>
</dbReference>
<dbReference type="STRING" id="1111454.HMPREF1250_0144"/>
<dbReference type="eggNOG" id="COG0679">
    <property type="taxonomic scope" value="Bacteria"/>
</dbReference>
<dbReference type="InterPro" id="IPR038770">
    <property type="entry name" value="Na+/solute_symporter_sf"/>
</dbReference>
<evidence type="ECO:0000313" key="9">
    <source>
        <dbReference type="EMBL" id="ERT60126.1"/>
    </source>
</evidence>
<keyword evidence="10" id="KW-1185">Reference proteome</keyword>
<dbReference type="PANTHER" id="PTHR36838">
    <property type="entry name" value="AUXIN EFFLUX CARRIER FAMILY PROTEIN"/>
    <property type="match status" value="1"/>
</dbReference>
<accession>U7ULC6</accession>
<feature type="transmembrane region" description="Helical" evidence="8">
    <location>
        <begin position="133"/>
        <end position="152"/>
    </location>
</feature>
<evidence type="ECO:0000256" key="4">
    <source>
        <dbReference type="ARBA" id="ARBA00022475"/>
    </source>
</evidence>
<gene>
    <name evidence="9" type="ORF">HMPREF1250_0144</name>
</gene>
<dbReference type="PANTHER" id="PTHR36838:SF1">
    <property type="entry name" value="SLR1864 PROTEIN"/>
    <property type="match status" value="1"/>
</dbReference>
<keyword evidence="3" id="KW-0813">Transport</keyword>
<dbReference type="GO" id="GO:0055085">
    <property type="term" value="P:transmembrane transport"/>
    <property type="evidence" value="ECO:0007669"/>
    <property type="project" value="InterPro"/>
</dbReference>
<protein>
    <submittedName>
        <fullName evidence="9">Transporter, auxin efflux carrier domain protein</fullName>
    </submittedName>
</protein>